<organism evidence="3 4">
    <name type="scientific">Chryseobacterium turcicum</name>
    <dbReference type="NCBI Taxonomy" id="2898076"/>
    <lineage>
        <taxon>Bacteria</taxon>
        <taxon>Pseudomonadati</taxon>
        <taxon>Bacteroidota</taxon>
        <taxon>Flavobacteriia</taxon>
        <taxon>Flavobacteriales</taxon>
        <taxon>Weeksellaceae</taxon>
        <taxon>Chryseobacterium group</taxon>
        <taxon>Chryseobacterium</taxon>
    </lineage>
</organism>
<feature type="transmembrane region" description="Helical" evidence="1">
    <location>
        <begin position="7"/>
        <end position="26"/>
    </location>
</feature>
<dbReference type="InterPro" id="IPR058501">
    <property type="entry name" value="DUF8188"/>
</dbReference>
<keyword evidence="1" id="KW-0812">Transmembrane</keyword>
<protein>
    <recommendedName>
        <fullName evidence="2">DUF8188 domain-containing protein</fullName>
    </recommendedName>
</protein>
<comment type="caution">
    <text evidence="3">The sequence shown here is derived from an EMBL/GenBank/DDBJ whole genome shotgun (WGS) entry which is preliminary data.</text>
</comment>
<evidence type="ECO:0000256" key="1">
    <source>
        <dbReference type="SAM" id="Phobius"/>
    </source>
</evidence>
<dbReference type="AlphaFoldDB" id="A0A9Q3YUI6"/>
<gene>
    <name evidence="3" type="ORF">LO744_06025</name>
</gene>
<dbReference type="Pfam" id="PF26603">
    <property type="entry name" value="DUF8188"/>
    <property type="match status" value="1"/>
</dbReference>
<keyword evidence="1" id="KW-1133">Transmembrane helix</keyword>
<feature type="domain" description="DUF8188" evidence="2">
    <location>
        <begin position="30"/>
        <end position="199"/>
    </location>
</feature>
<evidence type="ECO:0000313" key="3">
    <source>
        <dbReference type="EMBL" id="MCD1116411.1"/>
    </source>
</evidence>
<evidence type="ECO:0000259" key="2">
    <source>
        <dbReference type="Pfam" id="PF26603"/>
    </source>
</evidence>
<dbReference type="RefSeq" id="WP_230667828.1">
    <property type="nucleotide sequence ID" value="NZ_JAJNAY010000001.1"/>
</dbReference>
<keyword evidence="1" id="KW-0472">Membrane</keyword>
<evidence type="ECO:0000313" key="4">
    <source>
        <dbReference type="Proteomes" id="UP001108025"/>
    </source>
</evidence>
<keyword evidence="4" id="KW-1185">Reference proteome</keyword>
<name>A0A9Q3YUI6_9FLAO</name>
<accession>A0A9Q3YUI6</accession>
<dbReference type="Proteomes" id="UP001108025">
    <property type="component" value="Unassembled WGS sequence"/>
</dbReference>
<reference evidence="3" key="1">
    <citation type="submission" date="2021-11" db="EMBL/GenBank/DDBJ databases">
        <title>Description of novel Chryseobacterium species.</title>
        <authorList>
            <person name="Saticioglu I.B."/>
            <person name="Ay H."/>
            <person name="Altun S."/>
            <person name="Duman M."/>
        </authorList>
    </citation>
    <scope>NUCLEOTIDE SEQUENCE</scope>
    <source>
        <strain evidence="3">C-17</strain>
    </source>
</reference>
<proteinExistence type="predicted"/>
<sequence length="200" mass="23674">MKIVYRILGLVCIILILNLLATWIFVNKNNGKDFVEKYISSSKEIKIKVKKESFDDMFDGYSYLKQIIIFKGIFGNSSNYTFRDEYSGKFYKIVRFDKYGNKFSHPQTYLIDNKELNVKIDPFQINNPSFGTKENPILVFSYKGVNNDFIMDMDIDEKDENGVYKQAPISIAPTEEEYHYNVEKYLTYIIPKEEFKKRFK</sequence>
<dbReference type="EMBL" id="JAJNAY010000001">
    <property type="protein sequence ID" value="MCD1116411.1"/>
    <property type="molecule type" value="Genomic_DNA"/>
</dbReference>